<gene>
    <name evidence="2" type="ORF">ACHAXA_009034</name>
</gene>
<feature type="compositionally biased region" description="Basic residues" evidence="1">
    <location>
        <begin position="354"/>
        <end position="380"/>
    </location>
</feature>
<organism evidence="2 3">
    <name type="scientific">Cyclostephanos tholiformis</name>
    <dbReference type="NCBI Taxonomy" id="382380"/>
    <lineage>
        <taxon>Eukaryota</taxon>
        <taxon>Sar</taxon>
        <taxon>Stramenopiles</taxon>
        <taxon>Ochrophyta</taxon>
        <taxon>Bacillariophyta</taxon>
        <taxon>Coscinodiscophyceae</taxon>
        <taxon>Thalassiosirophycidae</taxon>
        <taxon>Stephanodiscales</taxon>
        <taxon>Stephanodiscaceae</taxon>
        <taxon>Cyclostephanos</taxon>
    </lineage>
</organism>
<feature type="compositionally biased region" description="Low complexity" evidence="1">
    <location>
        <begin position="189"/>
        <end position="208"/>
    </location>
</feature>
<feature type="compositionally biased region" description="Low complexity" evidence="1">
    <location>
        <begin position="257"/>
        <end position="269"/>
    </location>
</feature>
<feature type="compositionally biased region" description="Low complexity" evidence="1">
    <location>
        <begin position="106"/>
        <end position="122"/>
    </location>
</feature>
<accession>A0ABD3RY11</accession>
<keyword evidence="3" id="KW-1185">Reference proteome</keyword>
<proteinExistence type="predicted"/>
<name>A0ABD3RY11_9STRA</name>
<feature type="compositionally biased region" description="Low complexity" evidence="1">
    <location>
        <begin position="142"/>
        <end position="154"/>
    </location>
</feature>
<feature type="region of interest" description="Disordered" evidence="1">
    <location>
        <begin position="100"/>
        <end position="229"/>
    </location>
</feature>
<feature type="compositionally biased region" description="Polar residues" evidence="1">
    <location>
        <begin position="128"/>
        <end position="140"/>
    </location>
</feature>
<evidence type="ECO:0000313" key="2">
    <source>
        <dbReference type="EMBL" id="KAL3817133.1"/>
    </source>
</evidence>
<evidence type="ECO:0000313" key="3">
    <source>
        <dbReference type="Proteomes" id="UP001530377"/>
    </source>
</evidence>
<protein>
    <submittedName>
        <fullName evidence="2">Uncharacterized protein</fullName>
    </submittedName>
</protein>
<reference evidence="2 3" key="1">
    <citation type="submission" date="2024-10" db="EMBL/GenBank/DDBJ databases">
        <title>Updated reference genomes for cyclostephanoid diatoms.</title>
        <authorList>
            <person name="Roberts W.R."/>
            <person name="Alverson A.J."/>
        </authorList>
    </citation>
    <scope>NUCLEOTIDE SEQUENCE [LARGE SCALE GENOMIC DNA]</scope>
    <source>
        <strain evidence="2 3">AJA228-03</strain>
    </source>
</reference>
<comment type="caution">
    <text evidence="2">The sequence shown here is derived from an EMBL/GenBank/DDBJ whole genome shotgun (WGS) entry which is preliminary data.</text>
</comment>
<sequence>MNPFPSWRGITKRRAFGTIVGVALLATILVGGVGAYGKSDFGATLGRRGVRGHEDDHVGSSAKRRRLVQPAYVGIPMIHYDGGVYMDEGEMTTRQLQEKSELTLNPTQNPTLSSTLSPTESPVFIPDTKSSGDIPTSNMGEPTFSPSFSPTQSPAITEEPTHSPSFSPMLSPTSSPDLKATEIHTADVPTLSPSFSPTLSPTLSPTSSPERKATEFPTHQNADVPTLSPSFSPTLSPTLRLLIDVADVFETVLVDVPTLTPNPSTSPTKPKTKEPTSSPPIPPSLRPVLNSGEKKPTFVPTQSPNTISPTTSVRLSPAERISPIESDEYDSYICPSSKSSKSGRRLSGESSPHGKIRRQLRARDHHRRRRGCKSKKARQQ</sequence>
<dbReference type="EMBL" id="JALLPB020000118">
    <property type="protein sequence ID" value="KAL3817133.1"/>
    <property type="molecule type" value="Genomic_DNA"/>
</dbReference>
<feature type="region of interest" description="Disordered" evidence="1">
    <location>
        <begin position="257"/>
        <end position="380"/>
    </location>
</feature>
<evidence type="ECO:0000256" key="1">
    <source>
        <dbReference type="SAM" id="MobiDB-lite"/>
    </source>
</evidence>
<feature type="compositionally biased region" description="Polar residues" evidence="1">
    <location>
        <begin position="162"/>
        <end position="176"/>
    </location>
</feature>
<dbReference type="AlphaFoldDB" id="A0ABD3RY11"/>
<feature type="compositionally biased region" description="Polar residues" evidence="1">
    <location>
        <begin position="299"/>
        <end position="314"/>
    </location>
</feature>
<dbReference type="Proteomes" id="UP001530377">
    <property type="component" value="Unassembled WGS sequence"/>
</dbReference>